<evidence type="ECO:0000313" key="7">
    <source>
        <dbReference type="EMBL" id="MCZ0727549.1"/>
    </source>
</evidence>
<comment type="caution">
    <text evidence="7">The sequence shown here is derived from an EMBL/GenBank/DDBJ whole genome shotgun (WGS) entry which is preliminary data.</text>
</comment>
<name>A0ABT4HBS0_MYCIR</name>
<dbReference type="Pfam" id="PF04072">
    <property type="entry name" value="LCM"/>
    <property type="match status" value="1"/>
</dbReference>
<dbReference type="InterPro" id="IPR029063">
    <property type="entry name" value="SAM-dependent_MTases_sf"/>
</dbReference>
<dbReference type="InterPro" id="IPR007213">
    <property type="entry name" value="Ppm1/Ppm2/Tcmp"/>
</dbReference>
<protein>
    <recommendedName>
        <fullName evidence="6">S-adenosyl-L-methionine-dependent methyltransferase</fullName>
        <ecNumber evidence="6">2.1.1.-</ecNumber>
    </recommendedName>
</protein>
<dbReference type="PANTHER" id="PTHR43619">
    <property type="entry name" value="S-ADENOSYL-L-METHIONINE-DEPENDENT METHYLTRANSFERASE YKTD-RELATED"/>
    <property type="match status" value="1"/>
</dbReference>
<comment type="function">
    <text evidence="1 6">Exhibits S-adenosyl-L-methionine-dependent methyltransferase activity.</text>
</comment>
<dbReference type="PANTHER" id="PTHR43619:SF2">
    <property type="entry name" value="S-ADENOSYL-L-METHIONINE-DEPENDENT METHYLTRANSFERASES SUPERFAMILY PROTEIN"/>
    <property type="match status" value="1"/>
</dbReference>
<keyword evidence="3 6" id="KW-0489">Methyltransferase</keyword>
<evidence type="ECO:0000313" key="8">
    <source>
        <dbReference type="Proteomes" id="UP001084650"/>
    </source>
</evidence>
<accession>A0ABT4HBS0</accession>
<evidence type="ECO:0000256" key="6">
    <source>
        <dbReference type="RuleBase" id="RU362030"/>
    </source>
</evidence>
<evidence type="ECO:0000256" key="4">
    <source>
        <dbReference type="ARBA" id="ARBA00022679"/>
    </source>
</evidence>
<dbReference type="Proteomes" id="UP001084650">
    <property type="component" value="Unassembled WGS sequence"/>
</dbReference>
<dbReference type="InterPro" id="IPR011610">
    <property type="entry name" value="SAM_mthyl_Trfase_ML2640-like"/>
</dbReference>
<organism evidence="7 8">
    <name type="scientific">Mycolicibacterium iranicum</name>
    <name type="common">Mycobacterium iranicum</name>
    <dbReference type="NCBI Taxonomy" id="912594"/>
    <lineage>
        <taxon>Bacteria</taxon>
        <taxon>Bacillati</taxon>
        <taxon>Actinomycetota</taxon>
        <taxon>Actinomycetes</taxon>
        <taxon>Mycobacteriales</taxon>
        <taxon>Mycobacteriaceae</taxon>
        <taxon>Mycolicibacterium</taxon>
    </lineage>
</organism>
<dbReference type="GO" id="GO:0032259">
    <property type="term" value="P:methylation"/>
    <property type="evidence" value="ECO:0007669"/>
    <property type="project" value="UniProtKB-KW"/>
</dbReference>
<evidence type="ECO:0000256" key="3">
    <source>
        <dbReference type="ARBA" id="ARBA00022603"/>
    </source>
</evidence>
<keyword evidence="5 6" id="KW-0949">S-adenosyl-L-methionine</keyword>
<proteinExistence type="inferred from homology"/>
<evidence type="ECO:0000256" key="2">
    <source>
        <dbReference type="ARBA" id="ARBA00008138"/>
    </source>
</evidence>
<dbReference type="EMBL" id="JAPQYE010000002">
    <property type="protein sequence ID" value="MCZ0727549.1"/>
    <property type="molecule type" value="Genomic_DNA"/>
</dbReference>
<evidence type="ECO:0000256" key="5">
    <source>
        <dbReference type="ARBA" id="ARBA00022691"/>
    </source>
</evidence>
<dbReference type="SUPFAM" id="SSF53335">
    <property type="entry name" value="S-adenosyl-L-methionine-dependent methyltransferases"/>
    <property type="match status" value="1"/>
</dbReference>
<gene>
    <name evidence="7" type="ORF">OY187_05785</name>
</gene>
<evidence type="ECO:0000256" key="1">
    <source>
        <dbReference type="ARBA" id="ARBA00003907"/>
    </source>
</evidence>
<keyword evidence="8" id="KW-1185">Reference proteome</keyword>
<reference evidence="7" key="1">
    <citation type="submission" date="2022-12" db="EMBL/GenBank/DDBJ databases">
        <title>Whole genome sequence of Mycolicibacterium iranicum strain SBH312.</title>
        <authorList>
            <person name="Jani J."/>
            <person name="Arifin Mustapha Z."/>
            <person name="Ahmed K."/>
            <person name="Kai Ling C."/>
        </authorList>
    </citation>
    <scope>NUCLEOTIDE SEQUENCE</scope>
    <source>
        <strain evidence="7">SBH312</strain>
    </source>
</reference>
<keyword evidence="4 7" id="KW-0808">Transferase</keyword>
<dbReference type="Gene3D" id="3.40.50.150">
    <property type="entry name" value="Vaccinia Virus protein VP39"/>
    <property type="match status" value="1"/>
</dbReference>
<sequence length="257" mass="28076">MISPPNGNSGAMTVMDGDHPAVDAGVTRTALSVTMARARETMSRLPLFTDPYAQILLDAVGTAESPASMQDHSSAAARTKWFDEFFLTASSAGVSQVVILAPGLDTRAWRLPWLNDTVIYEVDEPQVLEFKERVLAASGATPTARRVAVPFESREHWPKSLTSLGFDHTEPTAWAGEGLPAGLPAQTLTRILEKVELYSARGSRIAVEVGADMPIDVSCWLCERHWEVGTTPAEELMNRYHRAPATEDVLFLDGRKL</sequence>
<comment type="similarity">
    <text evidence="2 6">Belongs to the UPF0677 family.</text>
</comment>
<dbReference type="GO" id="GO:0008168">
    <property type="term" value="F:methyltransferase activity"/>
    <property type="evidence" value="ECO:0007669"/>
    <property type="project" value="UniProtKB-KW"/>
</dbReference>
<dbReference type="NCBIfam" id="TIGR00027">
    <property type="entry name" value="mthyl_TIGR00027"/>
    <property type="match status" value="1"/>
</dbReference>
<dbReference type="EC" id="2.1.1.-" evidence="6"/>